<sequence>MPYSQNSQNFIQQSFHREKYEEEKHKQQTTQADISGILKVKKRLLQCAVCKAFCIHYLPKPLRIEDANDAYSPTQTYLRFTLSNIKMGATAHSTVQDTVHDTSLVL</sequence>
<evidence type="ECO:0000313" key="2">
    <source>
        <dbReference type="Proteomes" id="UP001345963"/>
    </source>
</evidence>
<reference evidence="1 2" key="1">
    <citation type="submission" date="2021-07" db="EMBL/GenBank/DDBJ databases">
        <authorList>
            <person name="Palmer J.M."/>
        </authorList>
    </citation>
    <scope>NUCLEOTIDE SEQUENCE [LARGE SCALE GENOMIC DNA]</scope>
    <source>
        <strain evidence="1 2">AT_MEX2019</strain>
        <tissue evidence="1">Muscle</tissue>
    </source>
</reference>
<protein>
    <submittedName>
        <fullName evidence="1">Uncharacterized protein</fullName>
    </submittedName>
</protein>
<keyword evidence="2" id="KW-1185">Reference proteome</keyword>
<comment type="caution">
    <text evidence="1">The sequence shown here is derived from an EMBL/GenBank/DDBJ whole genome shotgun (WGS) entry which is preliminary data.</text>
</comment>
<accession>A0ABU7B4U1</accession>
<proteinExistence type="predicted"/>
<name>A0ABU7B4U1_9TELE</name>
<organism evidence="1 2">
    <name type="scientific">Ataeniobius toweri</name>
    <dbReference type="NCBI Taxonomy" id="208326"/>
    <lineage>
        <taxon>Eukaryota</taxon>
        <taxon>Metazoa</taxon>
        <taxon>Chordata</taxon>
        <taxon>Craniata</taxon>
        <taxon>Vertebrata</taxon>
        <taxon>Euteleostomi</taxon>
        <taxon>Actinopterygii</taxon>
        <taxon>Neopterygii</taxon>
        <taxon>Teleostei</taxon>
        <taxon>Neoteleostei</taxon>
        <taxon>Acanthomorphata</taxon>
        <taxon>Ovalentaria</taxon>
        <taxon>Atherinomorphae</taxon>
        <taxon>Cyprinodontiformes</taxon>
        <taxon>Goodeidae</taxon>
        <taxon>Ataeniobius</taxon>
    </lineage>
</organism>
<gene>
    <name evidence="1" type="ORF">ATANTOWER_029538</name>
</gene>
<evidence type="ECO:0000313" key="1">
    <source>
        <dbReference type="EMBL" id="MED6245011.1"/>
    </source>
</evidence>
<dbReference type="Proteomes" id="UP001345963">
    <property type="component" value="Unassembled WGS sequence"/>
</dbReference>
<dbReference type="EMBL" id="JAHUTI010040105">
    <property type="protein sequence ID" value="MED6245011.1"/>
    <property type="molecule type" value="Genomic_DNA"/>
</dbReference>